<name>A0A9X0W4V1_9GAMM</name>
<organism evidence="3 4">
    <name type="scientific">Lamprobacter modestohalophilus</name>
    <dbReference type="NCBI Taxonomy" id="1064514"/>
    <lineage>
        <taxon>Bacteria</taxon>
        <taxon>Pseudomonadati</taxon>
        <taxon>Pseudomonadota</taxon>
        <taxon>Gammaproteobacteria</taxon>
        <taxon>Chromatiales</taxon>
        <taxon>Chromatiaceae</taxon>
        <taxon>Lamprobacter</taxon>
    </lineage>
</organism>
<dbReference type="RefSeq" id="WP_200236221.1">
    <property type="nucleotide sequence ID" value="NZ_JAXUFI010000015.1"/>
</dbReference>
<dbReference type="EMBL" id="NRRY01000001">
    <property type="protein sequence ID" value="MBK1616865.1"/>
    <property type="molecule type" value="Genomic_DNA"/>
</dbReference>
<proteinExistence type="predicted"/>
<dbReference type="InterPro" id="IPR021309">
    <property type="entry name" value="YgaP-like_TM"/>
</dbReference>
<dbReference type="Proteomes" id="UP001138768">
    <property type="component" value="Unassembled WGS sequence"/>
</dbReference>
<keyword evidence="4" id="KW-1185">Reference proteome</keyword>
<dbReference type="AlphaFoldDB" id="A0A9X0W4V1"/>
<evidence type="ECO:0000259" key="2">
    <source>
        <dbReference type="Pfam" id="PF11127"/>
    </source>
</evidence>
<comment type="caution">
    <text evidence="3">The sequence shown here is derived from an EMBL/GenBank/DDBJ whole genome shotgun (WGS) entry which is preliminary data.</text>
</comment>
<feature type="domain" description="Inner membrane protein YgaP-like transmembrane" evidence="2">
    <location>
        <begin position="5"/>
        <end position="62"/>
    </location>
</feature>
<keyword evidence="1" id="KW-0812">Transmembrane</keyword>
<reference evidence="3 4" key="1">
    <citation type="journal article" date="2020" name="Microorganisms">
        <title>Osmotic Adaptation and Compatible Solute Biosynthesis of Phototrophic Bacteria as Revealed from Genome Analyses.</title>
        <authorList>
            <person name="Imhoff J.F."/>
            <person name="Rahn T."/>
            <person name="Kunzel S."/>
            <person name="Keller A."/>
            <person name="Neulinger S.C."/>
        </authorList>
    </citation>
    <scope>NUCLEOTIDE SEQUENCE [LARGE SCALE GENOMIC DNA]</scope>
    <source>
        <strain evidence="3 4">DSM 25653</strain>
    </source>
</reference>
<gene>
    <name evidence="3" type="ORF">CKO42_00025</name>
</gene>
<feature type="transmembrane region" description="Helical" evidence="1">
    <location>
        <begin position="14"/>
        <end position="33"/>
    </location>
</feature>
<evidence type="ECO:0000313" key="3">
    <source>
        <dbReference type="EMBL" id="MBK1616865.1"/>
    </source>
</evidence>
<keyword evidence="1" id="KW-1133">Transmembrane helix</keyword>
<accession>A0A9X0W4V1</accession>
<dbReference type="Pfam" id="PF11127">
    <property type="entry name" value="YgaP-like_TM"/>
    <property type="match status" value="1"/>
</dbReference>
<keyword evidence="1" id="KW-0472">Membrane</keyword>
<sequence>MNLVKNVGQTDRNIRYAAAGILVLISILGGPWWLGLVGLILLGTAYFGTCAAYMPLGIDTTKNDKE</sequence>
<feature type="transmembrane region" description="Helical" evidence="1">
    <location>
        <begin position="39"/>
        <end position="58"/>
    </location>
</feature>
<evidence type="ECO:0000256" key="1">
    <source>
        <dbReference type="SAM" id="Phobius"/>
    </source>
</evidence>
<evidence type="ECO:0000313" key="4">
    <source>
        <dbReference type="Proteomes" id="UP001138768"/>
    </source>
</evidence>
<protein>
    <recommendedName>
        <fullName evidence="2">Inner membrane protein YgaP-like transmembrane domain-containing protein</fullName>
    </recommendedName>
</protein>